<gene>
    <name evidence="2" type="ORF">AUR64_00245</name>
</gene>
<evidence type="ECO:0000313" key="3">
    <source>
        <dbReference type="Proteomes" id="UP000054387"/>
    </source>
</evidence>
<dbReference type="Proteomes" id="UP000054387">
    <property type="component" value="Unassembled WGS sequence"/>
</dbReference>
<keyword evidence="1" id="KW-1133">Transmembrane helix</keyword>
<organism evidence="2 3">
    <name type="scientific">Haloprofundus marisrubri</name>
    <dbReference type="NCBI Taxonomy" id="1514971"/>
    <lineage>
        <taxon>Archaea</taxon>
        <taxon>Methanobacteriati</taxon>
        <taxon>Methanobacteriota</taxon>
        <taxon>Stenosarchaea group</taxon>
        <taxon>Halobacteria</taxon>
        <taxon>Halobacteriales</taxon>
        <taxon>Haloferacaceae</taxon>
        <taxon>Haloprofundus</taxon>
    </lineage>
</organism>
<evidence type="ECO:0008006" key="4">
    <source>
        <dbReference type="Google" id="ProtNLM"/>
    </source>
</evidence>
<name>A0A0W1RDT9_9EURY</name>
<comment type="caution">
    <text evidence="2">The sequence shown here is derived from an EMBL/GenBank/DDBJ whole genome shotgun (WGS) entry which is preliminary data.</text>
</comment>
<keyword evidence="1" id="KW-0812">Transmembrane</keyword>
<feature type="transmembrane region" description="Helical" evidence="1">
    <location>
        <begin position="86"/>
        <end position="104"/>
    </location>
</feature>
<dbReference type="AlphaFoldDB" id="A0A0W1RDT9"/>
<dbReference type="OrthoDB" id="264513at2157"/>
<accession>A0A0W1RDT9</accession>
<sequence length="157" mass="16526">MEEPIAAQSNEPTSTESAGLVVGRLVAGQAAFVAATIHLWWGFPRMLAYLQAGSFVDPRPYLFVPSGLVLLGVVGAMLLGRRDKALYAVAAAVLAAYVLGYAWWHLGDHGGLVPGGHALGPLATILEHLLAQPRDFVSMFAELVGLGAFAALLAFDD</sequence>
<protein>
    <recommendedName>
        <fullName evidence="4">DoxX family protein</fullName>
    </recommendedName>
</protein>
<feature type="transmembrane region" description="Helical" evidence="1">
    <location>
        <begin position="61"/>
        <end position="79"/>
    </location>
</feature>
<feature type="transmembrane region" description="Helical" evidence="1">
    <location>
        <begin position="136"/>
        <end position="155"/>
    </location>
</feature>
<feature type="transmembrane region" description="Helical" evidence="1">
    <location>
        <begin position="21"/>
        <end position="41"/>
    </location>
</feature>
<keyword evidence="3" id="KW-1185">Reference proteome</keyword>
<dbReference type="EMBL" id="LOPU01000001">
    <property type="protein sequence ID" value="KTG11657.1"/>
    <property type="molecule type" value="Genomic_DNA"/>
</dbReference>
<reference evidence="2 3" key="1">
    <citation type="submission" date="2015-12" db="EMBL/GenBank/DDBJ databases">
        <title>Haloprofundus marisrubri gen. nov., sp. nov., an extremely halophilic archaeon isolated from the Discovery deep brine-seawater interface in the Red Sea.</title>
        <authorList>
            <person name="Zhang G."/>
            <person name="Stingl U."/>
            <person name="Rashid M."/>
        </authorList>
    </citation>
    <scope>NUCLEOTIDE SEQUENCE [LARGE SCALE GENOMIC DNA]</scope>
    <source>
        <strain evidence="2 3">SB9</strain>
    </source>
</reference>
<proteinExistence type="predicted"/>
<evidence type="ECO:0000313" key="2">
    <source>
        <dbReference type="EMBL" id="KTG11657.1"/>
    </source>
</evidence>
<dbReference type="RefSeq" id="WP_058579942.1">
    <property type="nucleotide sequence ID" value="NZ_LOPU01000001.1"/>
</dbReference>
<dbReference type="STRING" id="1514971.AUR64_00245"/>
<evidence type="ECO:0000256" key="1">
    <source>
        <dbReference type="SAM" id="Phobius"/>
    </source>
</evidence>
<keyword evidence="1" id="KW-0472">Membrane</keyword>